<evidence type="ECO:0000313" key="1">
    <source>
        <dbReference type="EMBL" id="ACX73924.1"/>
    </source>
</evidence>
<protein>
    <submittedName>
        <fullName evidence="1">Uncharacterized protein</fullName>
    </submittedName>
</protein>
<accession>A0ABM5LEQ3</accession>
<reference evidence="1" key="1">
    <citation type="submission" date="2009-10" db="EMBL/GenBank/DDBJ databases">
        <title>Complete sequence of Fibrobacter succinogenes subsp. succinogenes S85.</title>
        <authorList>
            <consortium name="US DOE Joint Genome Institute"/>
            <person name="Lucas S."/>
            <person name="Copeland A."/>
            <person name="Lapidus A."/>
            <person name="Glavina del Rio T."/>
            <person name="Tice H."/>
            <person name="Bruce D."/>
            <person name="Goodwin L."/>
            <person name="Pitluck S."/>
            <person name="Chertkov O."/>
            <person name="Detter J.C."/>
            <person name="Han C."/>
            <person name="Tapia R."/>
            <person name="Larimer F."/>
            <person name="Land M."/>
            <person name="Hauser L."/>
            <person name="Kyrpides N."/>
            <person name="Mikhailova N."/>
            <person name="Weimer P.J."/>
            <person name="Stevenson D.M."/>
            <person name="Boyum J."/>
            <person name="Brumm P.I."/>
            <person name="Mead D."/>
        </authorList>
    </citation>
    <scope>NUCLEOTIDE SEQUENCE [LARGE SCALE GENOMIC DNA]</scope>
    <source>
        <strain evidence="1">S85</strain>
    </source>
</reference>
<dbReference type="Proteomes" id="UP000001497">
    <property type="component" value="Chromosome"/>
</dbReference>
<gene>
    <name evidence="1" type="ordered locus">Fisuc_0312</name>
</gene>
<evidence type="ECO:0000313" key="2">
    <source>
        <dbReference type="Proteomes" id="UP000001497"/>
    </source>
</evidence>
<sequence length="245" mass="29193">MSKYDNDLLKLPFYKNHAYMLPFVGDDYDLSKHKKLLLVGDSHYMPDGTIVHHDVSTWYMNPTVIHNSKEENNCATRKTWGVWRNTTFCNRVQETMDLATGKRDAWKSVAFYNYFLRPADESEQNMQKFWSKHGGEKDDREYAIKNLVDVIGILKPNLIVFMSRLVKDCVEGVFDDKGKRNSRYPGDYWRCFKQDFWDWTKGKNIDYIYTNHPSEPCWFITMEKYAKAEGKRSCDFFKEWLCTNW</sequence>
<dbReference type="EMBL" id="CP001792">
    <property type="protein sequence ID" value="ACX73924.1"/>
    <property type="molecule type" value="Genomic_DNA"/>
</dbReference>
<organism evidence="1 2">
    <name type="scientific">Fibrobacter succinogenes (strain ATCC 19169 / S85)</name>
    <dbReference type="NCBI Taxonomy" id="59374"/>
    <lineage>
        <taxon>Bacteria</taxon>
        <taxon>Pseudomonadati</taxon>
        <taxon>Fibrobacterota</taxon>
        <taxon>Fibrobacteria</taxon>
        <taxon>Fibrobacterales</taxon>
        <taxon>Fibrobacteraceae</taxon>
        <taxon>Fibrobacter</taxon>
    </lineage>
</organism>
<keyword evidence="2" id="KW-1185">Reference proteome</keyword>
<dbReference type="RefSeq" id="WP_012820154.1">
    <property type="nucleotide sequence ID" value="NC_013410.1"/>
</dbReference>
<proteinExistence type="predicted"/>
<name>A0ABM5LEQ3_FIBSS</name>